<organism evidence="8 9">
    <name type="scientific">Brachybacterium rhamnosum</name>
    <dbReference type="NCBI Taxonomy" id="173361"/>
    <lineage>
        <taxon>Bacteria</taxon>
        <taxon>Bacillati</taxon>
        <taxon>Actinomycetota</taxon>
        <taxon>Actinomycetes</taxon>
        <taxon>Micrococcales</taxon>
        <taxon>Dermabacteraceae</taxon>
        <taxon>Brachybacterium</taxon>
    </lineage>
</organism>
<protein>
    <submittedName>
        <fullName evidence="8">Allantoate amidohydrolase</fullName>
    </submittedName>
</protein>
<dbReference type="EMBL" id="JBHUFL010000002">
    <property type="protein sequence ID" value="MFD1834146.1"/>
    <property type="molecule type" value="Genomic_DNA"/>
</dbReference>
<dbReference type="Proteomes" id="UP001597280">
    <property type="component" value="Unassembled WGS sequence"/>
</dbReference>
<dbReference type="RefSeq" id="WP_343903577.1">
    <property type="nucleotide sequence ID" value="NZ_BAAAIS010000002.1"/>
</dbReference>
<comment type="similarity">
    <text evidence="2">Belongs to the peptidase M20 family.</text>
</comment>
<dbReference type="Pfam" id="PF01546">
    <property type="entry name" value="Peptidase_M20"/>
    <property type="match status" value="1"/>
</dbReference>
<dbReference type="NCBIfam" id="NF006775">
    <property type="entry name" value="PRK09290.2-5"/>
    <property type="match status" value="1"/>
</dbReference>
<dbReference type="InterPro" id="IPR001261">
    <property type="entry name" value="ArgE/DapE_CS"/>
</dbReference>
<evidence type="ECO:0000256" key="1">
    <source>
        <dbReference type="ARBA" id="ARBA00001936"/>
    </source>
</evidence>
<keyword evidence="5" id="KW-0378">Hydrolase</keyword>
<dbReference type="PIRSF" id="PIRSF001235">
    <property type="entry name" value="Amidase_carbamoylase"/>
    <property type="match status" value="1"/>
</dbReference>
<evidence type="ECO:0000256" key="2">
    <source>
        <dbReference type="ARBA" id="ARBA00006153"/>
    </source>
</evidence>
<evidence type="ECO:0000256" key="4">
    <source>
        <dbReference type="ARBA" id="ARBA00022723"/>
    </source>
</evidence>
<comment type="subunit">
    <text evidence="3">Homodimer.</text>
</comment>
<name>A0ABW4PTR9_9MICO</name>
<dbReference type="PANTHER" id="PTHR32494">
    <property type="entry name" value="ALLANTOATE DEIMINASE-RELATED"/>
    <property type="match status" value="1"/>
</dbReference>
<keyword evidence="4" id="KW-0479">Metal-binding</keyword>
<evidence type="ECO:0000256" key="5">
    <source>
        <dbReference type="ARBA" id="ARBA00022801"/>
    </source>
</evidence>
<dbReference type="Pfam" id="PF07687">
    <property type="entry name" value="M20_dimer"/>
    <property type="match status" value="1"/>
</dbReference>
<keyword evidence="9" id="KW-1185">Reference proteome</keyword>
<dbReference type="SUPFAM" id="SSF55031">
    <property type="entry name" value="Bacterial exopeptidase dimerisation domain"/>
    <property type="match status" value="1"/>
</dbReference>
<gene>
    <name evidence="8" type="ORF">ACFSDA_03565</name>
</gene>
<comment type="caution">
    <text evidence="8">The sequence shown here is derived from an EMBL/GenBank/DDBJ whole genome shotgun (WGS) entry which is preliminary data.</text>
</comment>
<dbReference type="SUPFAM" id="SSF53187">
    <property type="entry name" value="Zn-dependent exopeptidases"/>
    <property type="match status" value="1"/>
</dbReference>
<reference evidence="9" key="1">
    <citation type="journal article" date="2019" name="Int. J. Syst. Evol. Microbiol.">
        <title>The Global Catalogue of Microorganisms (GCM) 10K type strain sequencing project: providing services to taxonomists for standard genome sequencing and annotation.</title>
        <authorList>
            <consortium name="The Broad Institute Genomics Platform"/>
            <consortium name="The Broad Institute Genome Sequencing Center for Infectious Disease"/>
            <person name="Wu L."/>
            <person name="Ma J."/>
        </authorList>
    </citation>
    <scope>NUCLEOTIDE SEQUENCE [LARGE SCALE GENOMIC DNA]</scope>
    <source>
        <strain evidence="9">JCM 11650</strain>
    </source>
</reference>
<feature type="domain" description="Peptidase M20 dimerisation" evidence="7">
    <location>
        <begin position="219"/>
        <end position="312"/>
    </location>
</feature>
<dbReference type="Gene3D" id="3.30.70.360">
    <property type="match status" value="1"/>
</dbReference>
<dbReference type="PROSITE" id="PS00758">
    <property type="entry name" value="ARGE_DAPE_CPG2_1"/>
    <property type="match status" value="1"/>
</dbReference>
<evidence type="ECO:0000256" key="3">
    <source>
        <dbReference type="ARBA" id="ARBA00011738"/>
    </source>
</evidence>
<dbReference type="InterPro" id="IPR036264">
    <property type="entry name" value="Bact_exopeptidase_dim_dom"/>
</dbReference>
<evidence type="ECO:0000313" key="9">
    <source>
        <dbReference type="Proteomes" id="UP001597280"/>
    </source>
</evidence>
<dbReference type="InterPro" id="IPR002933">
    <property type="entry name" value="Peptidase_M20"/>
</dbReference>
<accession>A0ABW4PTR9</accession>
<dbReference type="Gene3D" id="3.40.630.10">
    <property type="entry name" value="Zn peptidases"/>
    <property type="match status" value="1"/>
</dbReference>
<comment type="cofactor">
    <cofactor evidence="1">
        <name>Mn(2+)</name>
        <dbReference type="ChEBI" id="CHEBI:29035"/>
    </cofactor>
</comment>
<dbReference type="InterPro" id="IPR010158">
    <property type="entry name" value="Amidase_Cbmase"/>
</dbReference>
<proteinExistence type="inferred from homology"/>
<dbReference type="InterPro" id="IPR011650">
    <property type="entry name" value="Peptidase_M20_dimer"/>
</dbReference>
<dbReference type="PANTHER" id="PTHR32494:SF19">
    <property type="entry name" value="ALLANTOATE DEIMINASE-RELATED"/>
    <property type="match status" value="1"/>
</dbReference>
<dbReference type="NCBIfam" id="TIGR01879">
    <property type="entry name" value="hydantase"/>
    <property type="match status" value="1"/>
</dbReference>
<keyword evidence="6" id="KW-0464">Manganese</keyword>
<evidence type="ECO:0000259" key="7">
    <source>
        <dbReference type="Pfam" id="PF07687"/>
    </source>
</evidence>
<evidence type="ECO:0000313" key="8">
    <source>
        <dbReference type="EMBL" id="MFD1834146.1"/>
    </source>
</evidence>
<dbReference type="CDD" id="cd03884">
    <property type="entry name" value="M20_bAS"/>
    <property type="match status" value="1"/>
</dbReference>
<evidence type="ECO:0000256" key="6">
    <source>
        <dbReference type="ARBA" id="ARBA00023211"/>
    </source>
</evidence>
<sequence>MTRLAPSAEALEAARRIMADCDRIAAISAREDGIERTYLTPEHARHDALAAELVTTAGMRTWQDAAGNRRGRLEGSRPGLPALLLASHLDTVPDAGRYDGILGVLLAVEAVSRLRDSAHELPFALEVAAFADEEGTRFGATLLGSRALAGTWEPGWLALADAEGTTMEQAFWDFGLDPGRVGEAALRPEDLAGYLEVHIEQGPYLEQADRALGVVTSIAGARRFALTVTGEARHAGGTPYERRRDALIGASRAVLDIEQIAREHGAIATVGRLETFPGGVNVVPGRVEMSLDLRAETDALRDEVLDLVLERIRGFCAGRRLELTVEQIHAAPAVRCAPRLMDAVRTGIRATGDPEPPELFSRAGHDAMALAAITDVGMLFVRCADGISHHPDESVTTEDVALALEALEAAVLEVARSGTGAPEGGDRR</sequence>